<keyword evidence="7 9" id="KW-0808">Transferase</keyword>
<reference evidence="12 13" key="1">
    <citation type="journal article" date="2016" name="Nat. Commun.">
        <title>Thousands of microbial genomes shed light on interconnected biogeochemical processes in an aquifer system.</title>
        <authorList>
            <person name="Anantharaman K."/>
            <person name="Brown C.T."/>
            <person name="Hug L.A."/>
            <person name="Sharon I."/>
            <person name="Castelle C.J."/>
            <person name="Probst A.J."/>
            <person name="Thomas B.C."/>
            <person name="Singh A."/>
            <person name="Wilkins M.J."/>
            <person name="Karaoz U."/>
            <person name="Brodie E.L."/>
            <person name="Williams K.H."/>
            <person name="Hubbard S.S."/>
            <person name="Banfield J.F."/>
        </authorList>
    </citation>
    <scope>NUCLEOTIDE SEQUENCE [LARGE SCALE GENOMIC DNA]</scope>
</reference>
<proteinExistence type="inferred from homology"/>
<evidence type="ECO:0000256" key="3">
    <source>
        <dbReference type="ARBA" id="ARBA00006376"/>
    </source>
</evidence>
<dbReference type="HAMAP" id="MF_00051">
    <property type="entry name" value="SHMT"/>
    <property type="match status" value="1"/>
</dbReference>
<dbReference type="PANTHER" id="PTHR11680">
    <property type="entry name" value="SERINE HYDROXYMETHYLTRANSFERASE"/>
    <property type="match status" value="1"/>
</dbReference>
<dbReference type="InterPro" id="IPR019798">
    <property type="entry name" value="Ser_HO-MeTrfase_PLP_BS"/>
</dbReference>
<comment type="pathway">
    <text evidence="9">One-carbon metabolism; tetrahydrofolate interconversion.</text>
</comment>
<dbReference type="PIRSF" id="PIRSF000412">
    <property type="entry name" value="SHMT"/>
    <property type="match status" value="1"/>
</dbReference>
<protein>
    <recommendedName>
        <fullName evidence="9">Serine hydroxymethyltransferase</fullName>
        <shortName evidence="9">SHMT</shortName>
        <shortName evidence="9">Serine methylase</shortName>
        <ecNumber evidence="9">2.1.2.1</ecNumber>
    </recommendedName>
</protein>
<comment type="cofactor">
    <cofactor evidence="1 9 10">
        <name>pyridoxal 5'-phosphate</name>
        <dbReference type="ChEBI" id="CHEBI:597326"/>
    </cofactor>
</comment>
<dbReference type="InterPro" id="IPR001085">
    <property type="entry name" value="Ser_HO-MeTrfase"/>
</dbReference>
<keyword evidence="9" id="KW-0028">Amino-acid biosynthesis</keyword>
<organism evidence="12 13">
    <name type="scientific">Candidatus Doudnabacteria bacterium RIFCSPHIGHO2_01_FULL_41_86</name>
    <dbReference type="NCBI Taxonomy" id="1817821"/>
    <lineage>
        <taxon>Bacteria</taxon>
        <taxon>Candidatus Doudnaibacteriota</taxon>
    </lineage>
</organism>
<dbReference type="Proteomes" id="UP000177610">
    <property type="component" value="Unassembled WGS sequence"/>
</dbReference>
<dbReference type="AlphaFoldDB" id="A0A1F5N9D0"/>
<dbReference type="CDD" id="cd00378">
    <property type="entry name" value="SHMT"/>
    <property type="match status" value="1"/>
</dbReference>
<evidence type="ECO:0000313" key="12">
    <source>
        <dbReference type="EMBL" id="OGE74277.1"/>
    </source>
</evidence>
<comment type="subcellular location">
    <subcellularLocation>
        <location evidence="2 9">Cytoplasm</location>
    </subcellularLocation>
</comment>
<dbReference type="Pfam" id="PF00464">
    <property type="entry name" value="SHMT"/>
    <property type="match status" value="1"/>
</dbReference>
<feature type="binding site" evidence="9">
    <location>
        <begin position="123"/>
        <end position="125"/>
    </location>
    <ligand>
        <name>(6S)-5,6,7,8-tetrahydrofolate</name>
        <dbReference type="ChEBI" id="CHEBI:57453"/>
    </ligand>
</feature>
<sequence length="411" mass="45073">MSLKQNDSELHSLILQERKRQADVLELIASENYVSDEVLEALGSVLTNKYAEGYPHKRYYAGNEIVDQIEDLAIARTKAAFHLPDDWHVNVQPYSGSPMNLEVYAALLSPGDTVMAMNLDHGGHLTHGSPVNFSGKQYKFVHYGVSPKSHKLDYEEIAKMADKVRPKLILSGFTAYPREIDFKRFKEIAQDVNAVSMADISHIGGLVAAGVHASPIPFFDVVTTTTHKTLRGPRGGLIMCKEKHAVAIDKAVFPGMQGGPHENAIASMAVAMKEVNTAAFRKYAEQVVKNSKALAKSLMDFGFKLVSGGSDNHMLIMDLTNKNIGGKQAQDLLDSAGIVTNRSMIPFDTRKPWDPSGIRIGTPAVTSRGMKEKDMSKIASWITAVITEPLVAPKVKDEIKKFTKNFPAPGL</sequence>
<feature type="site" description="Plays an important role in substrate specificity" evidence="9">
    <location>
        <position position="227"/>
    </location>
</feature>
<dbReference type="InterPro" id="IPR015422">
    <property type="entry name" value="PyrdxlP-dep_Trfase_small"/>
</dbReference>
<accession>A0A1F5N9D0</accession>
<dbReference type="GO" id="GO:0008168">
    <property type="term" value="F:methyltransferase activity"/>
    <property type="evidence" value="ECO:0007669"/>
    <property type="project" value="UniProtKB-KW"/>
</dbReference>
<dbReference type="Gene3D" id="3.90.1150.10">
    <property type="entry name" value="Aspartate Aminotransferase, domain 1"/>
    <property type="match status" value="1"/>
</dbReference>
<evidence type="ECO:0000256" key="7">
    <source>
        <dbReference type="ARBA" id="ARBA00022679"/>
    </source>
</evidence>
<comment type="pathway">
    <text evidence="9">Amino-acid biosynthesis; glycine biosynthesis; glycine from L-serine: step 1/1.</text>
</comment>
<dbReference type="UniPathway" id="UPA00288">
    <property type="reaction ID" value="UER01023"/>
</dbReference>
<dbReference type="GO" id="GO:0035999">
    <property type="term" value="P:tetrahydrofolate interconversion"/>
    <property type="evidence" value="ECO:0007669"/>
    <property type="project" value="UniProtKB-UniRule"/>
</dbReference>
<keyword evidence="5 9" id="KW-0963">Cytoplasm</keyword>
<evidence type="ECO:0000256" key="6">
    <source>
        <dbReference type="ARBA" id="ARBA00022563"/>
    </source>
</evidence>
<dbReference type="NCBIfam" id="NF000586">
    <property type="entry name" value="PRK00011.1"/>
    <property type="match status" value="1"/>
</dbReference>
<keyword evidence="8 9" id="KW-0663">Pyridoxal phosphate</keyword>
<comment type="catalytic activity">
    <reaction evidence="9">
        <text>(6R)-5,10-methylene-5,6,7,8-tetrahydrofolate + glycine + H2O = (6S)-5,6,7,8-tetrahydrofolate + L-serine</text>
        <dbReference type="Rhea" id="RHEA:15481"/>
        <dbReference type="ChEBI" id="CHEBI:15377"/>
        <dbReference type="ChEBI" id="CHEBI:15636"/>
        <dbReference type="ChEBI" id="CHEBI:33384"/>
        <dbReference type="ChEBI" id="CHEBI:57305"/>
        <dbReference type="ChEBI" id="CHEBI:57453"/>
        <dbReference type="EC" id="2.1.2.1"/>
    </reaction>
</comment>
<dbReference type="PANTHER" id="PTHR11680:SF35">
    <property type="entry name" value="SERINE HYDROXYMETHYLTRANSFERASE 1"/>
    <property type="match status" value="1"/>
</dbReference>
<evidence type="ECO:0000256" key="9">
    <source>
        <dbReference type="HAMAP-Rule" id="MF_00051"/>
    </source>
</evidence>
<evidence type="ECO:0000256" key="2">
    <source>
        <dbReference type="ARBA" id="ARBA00004496"/>
    </source>
</evidence>
<comment type="similarity">
    <text evidence="3 9">Belongs to the SHMT family.</text>
</comment>
<evidence type="ECO:0000256" key="4">
    <source>
        <dbReference type="ARBA" id="ARBA00011738"/>
    </source>
</evidence>
<dbReference type="Gene3D" id="3.40.640.10">
    <property type="entry name" value="Type I PLP-dependent aspartate aminotransferase-like (Major domain)"/>
    <property type="match status" value="1"/>
</dbReference>
<feature type="modified residue" description="N6-(pyridoxal phosphate)lysine" evidence="9 10">
    <location>
        <position position="228"/>
    </location>
</feature>
<comment type="caution">
    <text evidence="12">The sequence shown here is derived from an EMBL/GenBank/DDBJ whole genome shotgun (WGS) entry which is preliminary data.</text>
</comment>
<dbReference type="InterPro" id="IPR049943">
    <property type="entry name" value="Ser_HO-MeTrfase-like"/>
</dbReference>
<dbReference type="InterPro" id="IPR039429">
    <property type="entry name" value="SHMT-like_dom"/>
</dbReference>
<evidence type="ECO:0000256" key="10">
    <source>
        <dbReference type="PIRSR" id="PIRSR000412-50"/>
    </source>
</evidence>
<dbReference type="GO" id="GO:0032259">
    <property type="term" value="P:methylation"/>
    <property type="evidence" value="ECO:0007669"/>
    <property type="project" value="UniProtKB-KW"/>
</dbReference>
<dbReference type="GO" id="GO:0030170">
    <property type="term" value="F:pyridoxal phosphate binding"/>
    <property type="evidence" value="ECO:0007669"/>
    <property type="project" value="UniProtKB-UniRule"/>
</dbReference>
<dbReference type="STRING" id="1817821.A2717_01890"/>
<evidence type="ECO:0000313" key="13">
    <source>
        <dbReference type="Proteomes" id="UP000177610"/>
    </source>
</evidence>
<name>A0A1F5N9D0_9BACT</name>
<dbReference type="EC" id="2.1.2.1" evidence="9"/>
<dbReference type="EMBL" id="MFEH01000001">
    <property type="protein sequence ID" value="OGE74277.1"/>
    <property type="molecule type" value="Genomic_DNA"/>
</dbReference>
<gene>
    <name evidence="9 12" type="primary">glyA</name>
    <name evidence="12" type="ORF">A2717_01890</name>
</gene>
<dbReference type="PROSITE" id="PS00096">
    <property type="entry name" value="SHMT"/>
    <property type="match status" value="1"/>
</dbReference>
<keyword evidence="12" id="KW-0489">Methyltransferase</keyword>
<comment type="caution">
    <text evidence="9">Lacks conserved residue(s) required for the propagation of feature annotation.</text>
</comment>
<dbReference type="FunFam" id="3.40.640.10:FF:000001">
    <property type="entry name" value="Serine hydroxymethyltransferase"/>
    <property type="match status" value="1"/>
</dbReference>
<dbReference type="SUPFAM" id="SSF53383">
    <property type="entry name" value="PLP-dependent transferases"/>
    <property type="match status" value="1"/>
</dbReference>
<evidence type="ECO:0000259" key="11">
    <source>
        <dbReference type="Pfam" id="PF00464"/>
    </source>
</evidence>
<evidence type="ECO:0000256" key="5">
    <source>
        <dbReference type="ARBA" id="ARBA00022490"/>
    </source>
</evidence>
<comment type="subunit">
    <text evidence="4 9">Homodimer.</text>
</comment>
<dbReference type="GO" id="GO:0019264">
    <property type="term" value="P:glycine biosynthetic process from serine"/>
    <property type="evidence" value="ECO:0007669"/>
    <property type="project" value="UniProtKB-UniRule"/>
</dbReference>
<feature type="binding site" evidence="9">
    <location>
        <position position="119"/>
    </location>
    <ligand>
        <name>(6S)-5,6,7,8-tetrahydrofolate</name>
        <dbReference type="ChEBI" id="CHEBI:57453"/>
    </ligand>
</feature>
<dbReference type="GO" id="GO:0005829">
    <property type="term" value="C:cytosol"/>
    <property type="evidence" value="ECO:0007669"/>
    <property type="project" value="TreeGrafter"/>
</dbReference>
<comment type="function">
    <text evidence="9">Catalyzes the reversible interconversion of serine and glycine with tetrahydrofolate (THF) serving as the one-carbon carrier. This reaction serves as the major source of one-carbon groups required for the biosynthesis of purines, thymidylate, methionine, and other important biomolecules. Also exhibits THF-independent aldolase activity toward beta-hydroxyamino acids, producing glycine and aldehydes, via a retro-aldol mechanism.</text>
</comment>
<dbReference type="GO" id="GO:0004372">
    <property type="term" value="F:glycine hydroxymethyltransferase activity"/>
    <property type="evidence" value="ECO:0007669"/>
    <property type="project" value="UniProtKB-UniRule"/>
</dbReference>
<keyword evidence="6 9" id="KW-0554">One-carbon metabolism</keyword>
<feature type="domain" description="Serine hydroxymethyltransferase-like" evidence="11">
    <location>
        <begin position="3"/>
        <end position="382"/>
    </location>
</feature>
<dbReference type="InterPro" id="IPR015424">
    <property type="entry name" value="PyrdxlP-dep_Trfase"/>
</dbReference>
<dbReference type="UniPathway" id="UPA00193"/>
<dbReference type="InterPro" id="IPR015421">
    <property type="entry name" value="PyrdxlP-dep_Trfase_major"/>
</dbReference>
<evidence type="ECO:0000256" key="1">
    <source>
        <dbReference type="ARBA" id="ARBA00001933"/>
    </source>
</evidence>
<evidence type="ECO:0000256" key="8">
    <source>
        <dbReference type="ARBA" id="ARBA00022898"/>
    </source>
</evidence>